<evidence type="ECO:0000313" key="2">
    <source>
        <dbReference type="Proteomes" id="UP001207468"/>
    </source>
</evidence>
<comment type="caution">
    <text evidence="1">The sequence shown here is derived from an EMBL/GenBank/DDBJ whole genome shotgun (WGS) entry which is preliminary data.</text>
</comment>
<reference evidence="1" key="1">
    <citation type="submission" date="2021-03" db="EMBL/GenBank/DDBJ databases">
        <title>Evolutionary priming and transition to the ectomycorrhizal habit in an iconic lineage of mushroom-forming fungi: is preadaptation a requirement?</title>
        <authorList>
            <consortium name="DOE Joint Genome Institute"/>
            <person name="Looney B.P."/>
            <person name="Miyauchi S."/>
            <person name="Morin E."/>
            <person name="Drula E."/>
            <person name="Courty P.E."/>
            <person name="Chicoki N."/>
            <person name="Fauchery L."/>
            <person name="Kohler A."/>
            <person name="Kuo A."/>
            <person name="LaButti K."/>
            <person name="Pangilinan J."/>
            <person name="Lipzen A."/>
            <person name="Riley R."/>
            <person name="Andreopoulos W."/>
            <person name="He G."/>
            <person name="Johnson J."/>
            <person name="Barry K.W."/>
            <person name="Grigoriev I.V."/>
            <person name="Nagy L."/>
            <person name="Hibbett D."/>
            <person name="Henrissat B."/>
            <person name="Matheny P.B."/>
            <person name="Labbe J."/>
            <person name="Martin A.F."/>
        </authorList>
    </citation>
    <scope>NUCLEOTIDE SEQUENCE</scope>
    <source>
        <strain evidence="1">BPL698</strain>
    </source>
</reference>
<keyword evidence="2" id="KW-1185">Reference proteome</keyword>
<name>A0ACC0UM97_9AGAM</name>
<protein>
    <submittedName>
        <fullName evidence="1">Uncharacterized protein</fullName>
    </submittedName>
</protein>
<proteinExistence type="predicted"/>
<sequence>MSSSFSSEIPPPLPPKQPPSSRKHQHQQSHQHSRSNPRNDPPYPPHSSRSPDTPPRTRPNRSQTTGPSATTNTSTRPQPAQPRRSHSSDSAPSDKAKLPRSKAKKSSIHADVIDRLDFTGVGPMFHHDGPFDACAPSRNRLRTMAPMYAWTSINAEDEEVAARYRDKEDALSSDSPSLTYNAAPYPSEVLRSPPVASNYTSYYNEPPKKKIDALAEAWGIHEPEPYEEFFAGGGDEGPITNYSSTKEARPNGRRTHDDPTSRPRGPNRIPPPRPIFIGDKQEPEVHSPPTSPISSGANISRNKSIMQRLRRMRDSPNVPVGFDEKTDVPADSAPSPISSAESSSHERPAHPRGHSILDRFPRGSREDPSRAEPYVYVRGRGKDLPPTPAPEQNYSEGASNTGSAMGRRVSIMKKVGRVVRGGK</sequence>
<organism evidence="1 2">
    <name type="scientific">Russula earlei</name>
    <dbReference type="NCBI Taxonomy" id="71964"/>
    <lineage>
        <taxon>Eukaryota</taxon>
        <taxon>Fungi</taxon>
        <taxon>Dikarya</taxon>
        <taxon>Basidiomycota</taxon>
        <taxon>Agaricomycotina</taxon>
        <taxon>Agaricomycetes</taxon>
        <taxon>Russulales</taxon>
        <taxon>Russulaceae</taxon>
        <taxon>Russula</taxon>
    </lineage>
</organism>
<dbReference type="EMBL" id="JAGFNK010000005">
    <property type="protein sequence ID" value="KAI9512801.1"/>
    <property type="molecule type" value="Genomic_DNA"/>
</dbReference>
<gene>
    <name evidence="1" type="ORF">F5148DRAFT_1339868</name>
</gene>
<accession>A0ACC0UM97</accession>
<dbReference type="Proteomes" id="UP001207468">
    <property type="component" value="Unassembled WGS sequence"/>
</dbReference>
<evidence type="ECO:0000313" key="1">
    <source>
        <dbReference type="EMBL" id="KAI9512801.1"/>
    </source>
</evidence>